<comment type="similarity">
    <text evidence="4 8">Belongs to the class-III pyridoxal-phosphate-dependent aminotransferase family. HemL subfamily.</text>
</comment>
<dbReference type="NCBIfam" id="TIGR00713">
    <property type="entry name" value="hemL"/>
    <property type="match status" value="1"/>
</dbReference>
<comment type="cofactor">
    <cofactor evidence="2 8">
        <name>pyridoxal 5'-phosphate</name>
        <dbReference type="ChEBI" id="CHEBI:597326"/>
    </cofactor>
</comment>
<feature type="modified residue" description="N6-(pyridoxal phosphate)lysine" evidence="8">
    <location>
        <position position="265"/>
    </location>
</feature>
<evidence type="ECO:0000256" key="4">
    <source>
        <dbReference type="ARBA" id="ARBA00008981"/>
    </source>
</evidence>
<evidence type="ECO:0000256" key="1">
    <source>
        <dbReference type="ARBA" id="ARBA00001579"/>
    </source>
</evidence>
<protein>
    <recommendedName>
        <fullName evidence="8">Glutamate-1-semialdehyde 2,1-aminomutase</fullName>
        <shortName evidence="8">GSA</shortName>
        <ecNumber evidence="8">5.4.3.8</ecNumber>
    </recommendedName>
    <alternativeName>
        <fullName evidence="8">Glutamate-1-semialdehyde aminotransferase</fullName>
        <shortName evidence="8">GSA-AT</shortName>
    </alternativeName>
</protein>
<dbReference type="GO" id="GO:0042286">
    <property type="term" value="F:glutamate-1-semialdehyde 2,1-aminomutase activity"/>
    <property type="evidence" value="ECO:0007669"/>
    <property type="project" value="UniProtKB-UniRule"/>
</dbReference>
<dbReference type="InterPro" id="IPR015424">
    <property type="entry name" value="PyrdxlP-dep_Trfase"/>
</dbReference>
<dbReference type="Gene3D" id="3.40.640.10">
    <property type="entry name" value="Type I PLP-dependent aspartate aminotransferase-like (Major domain)"/>
    <property type="match status" value="1"/>
</dbReference>
<comment type="subcellular location">
    <subcellularLocation>
        <location evidence="8">Cytoplasm</location>
    </subcellularLocation>
</comment>
<dbReference type="GO" id="GO:0030170">
    <property type="term" value="F:pyridoxal phosphate binding"/>
    <property type="evidence" value="ECO:0007669"/>
    <property type="project" value="InterPro"/>
</dbReference>
<sequence>MSRSDELFERAVKVIPGGVNSPVRAYGSVGMTPRFIEGATGPYVVDADSKRYIDYISSWGPMILGHNNPEVRNAVIRKAESGLSFGAATESEVEMAEFICENIPSIEMIRMVNSGTEAVMSAIRAARGYTGRNKIVKFAGCYHGHSDALLVKAGSGVMTAGIPDSAGVPAGATQDTLTAVYNNLESVKMLFEENEGQIAAVIVEPVAANMGVVLPKEGFLKGLRELCTKNGTVLIFDEVITGFRLAFGGAQERFGIEADLVTYGKIIGAGMPVGAFGGKREIMEVIAPVGHVYQAGTLSGNPVAMAAGLTQLKILKDHPEIYTNMSHMGDKLYEGMKELVKKYGKPWKVNHICSLGCIYFTDQDVENYEDAKTSDTEEFARYFRYMLEHGVHLGPSQFEAMFLSNAHTEETTKETLDIFEGFLKAE</sequence>
<keyword evidence="6 8" id="KW-0413">Isomerase</keyword>
<dbReference type="EMBL" id="SDKC01000001">
    <property type="protein sequence ID" value="RXS74813.1"/>
    <property type="molecule type" value="Genomic_DNA"/>
</dbReference>
<comment type="caution">
    <text evidence="9">The sequence shown here is derived from an EMBL/GenBank/DDBJ whole genome shotgun (WGS) entry which is preliminary data.</text>
</comment>
<dbReference type="EC" id="5.4.3.8" evidence="8"/>
<evidence type="ECO:0000313" key="9">
    <source>
        <dbReference type="EMBL" id="RXS74813.1"/>
    </source>
</evidence>
<name>A0A4Q1RGQ3_9FIRM</name>
<gene>
    <name evidence="8 9" type="primary">hemL</name>
    <name evidence="9" type="ORF">ETP43_06000</name>
</gene>
<dbReference type="Proteomes" id="UP000290106">
    <property type="component" value="Unassembled WGS sequence"/>
</dbReference>
<dbReference type="RefSeq" id="WP_129257386.1">
    <property type="nucleotide sequence ID" value="NZ_SDKC01000001.1"/>
</dbReference>
<dbReference type="CDD" id="cd00610">
    <property type="entry name" value="OAT_like"/>
    <property type="match status" value="1"/>
</dbReference>
<dbReference type="GO" id="GO:0006782">
    <property type="term" value="P:protoporphyrinogen IX biosynthetic process"/>
    <property type="evidence" value="ECO:0007669"/>
    <property type="project" value="UniProtKB-UniRule"/>
</dbReference>
<dbReference type="SUPFAM" id="SSF53383">
    <property type="entry name" value="PLP-dependent transferases"/>
    <property type="match status" value="1"/>
</dbReference>
<evidence type="ECO:0000256" key="7">
    <source>
        <dbReference type="ARBA" id="ARBA00023244"/>
    </source>
</evidence>
<dbReference type="PANTHER" id="PTHR43713:SF3">
    <property type="entry name" value="GLUTAMATE-1-SEMIALDEHYDE 2,1-AMINOMUTASE 1, CHLOROPLASTIC-RELATED"/>
    <property type="match status" value="1"/>
</dbReference>
<dbReference type="PROSITE" id="PS00600">
    <property type="entry name" value="AA_TRANSFER_CLASS_3"/>
    <property type="match status" value="1"/>
</dbReference>
<evidence type="ECO:0000256" key="6">
    <source>
        <dbReference type="ARBA" id="ARBA00023235"/>
    </source>
</evidence>
<organism evidence="9 10">
    <name type="scientific">Blautia faecicola</name>
    <dbReference type="NCBI Taxonomy" id="2509240"/>
    <lineage>
        <taxon>Bacteria</taxon>
        <taxon>Bacillati</taxon>
        <taxon>Bacillota</taxon>
        <taxon>Clostridia</taxon>
        <taxon>Lachnospirales</taxon>
        <taxon>Lachnospiraceae</taxon>
        <taxon>Blautia</taxon>
    </lineage>
</organism>
<dbReference type="Pfam" id="PF00202">
    <property type="entry name" value="Aminotran_3"/>
    <property type="match status" value="1"/>
</dbReference>
<keyword evidence="10" id="KW-1185">Reference proteome</keyword>
<dbReference type="InterPro" id="IPR015422">
    <property type="entry name" value="PyrdxlP-dep_Trfase_small"/>
</dbReference>
<dbReference type="HAMAP" id="MF_00375">
    <property type="entry name" value="HemL_aminotrans_3"/>
    <property type="match status" value="1"/>
</dbReference>
<dbReference type="FunFam" id="3.40.640.10:FF:000021">
    <property type="entry name" value="Glutamate-1-semialdehyde 2,1-aminomutase"/>
    <property type="match status" value="1"/>
</dbReference>
<comment type="pathway">
    <text evidence="3">Porphyrin-containing compound metabolism; protoporphyrin-IX biosynthesis; 5-aminolevulinate from L-glutamyl-tRNA(Glu): step 2/2.</text>
</comment>
<dbReference type="AlphaFoldDB" id="A0A4Q1RGQ3"/>
<keyword evidence="5 8" id="KW-0663">Pyridoxal phosphate</keyword>
<dbReference type="OrthoDB" id="9807885at2"/>
<evidence type="ECO:0000256" key="3">
    <source>
        <dbReference type="ARBA" id="ARBA00004819"/>
    </source>
</evidence>
<dbReference type="Gene3D" id="3.90.1150.10">
    <property type="entry name" value="Aspartate Aminotransferase, domain 1"/>
    <property type="match status" value="1"/>
</dbReference>
<dbReference type="GO" id="GO:0008483">
    <property type="term" value="F:transaminase activity"/>
    <property type="evidence" value="ECO:0007669"/>
    <property type="project" value="InterPro"/>
</dbReference>
<proteinExistence type="inferred from homology"/>
<dbReference type="InterPro" id="IPR004639">
    <property type="entry name" value="4pyrrol_synth_GluAld_NH2Trfase"/>
</dbReference>
<evidence type="ECO:0000256" key="2">
    <source>
        <dbReference type="ARBA" id="ARBA00001933"/>
    </source>
</evidence>
<evidence type="ECO:0000313" key="10">
    <source>
        <dbReference type="Proteomes" id="UP000290106"/>
    </source>
</evidence>
<dbReference type="InterPro" id="IPR015421">
    <property type="entry name" value="PyrdxlP-dep_Trfase_major"/>
</dbReference>
<dbReference type="NCBIfam" id="NF000818">
    <property type="entry name" value="PRK00062.1"/>
    <property type="match status" value="1"/>
</dbReference>
<dbReference type="InterPro" id="IPR049704">
    <property type="entry name" value="Aminotrans_3_PPA_site"/>
</dbReference>
<comment type="subunit">
    <text evidence="8">Homodimer.</text>
</comment>
<keyword evidence="8" id="KW-0963">Cytoplasm</keyword>
<evidence type="ECO:0000256" key="8">
    <source>
        <dbReference type="HAMAP-Rule" id="MF_00375"/>
    </source>
</evidence>
<dbReference type="UniPathway" id="UPA00251">
    <property type="reaction ID" value="UER00317"/>
</dbReference>
<accession>A0A4Q1RGQ3</accession>
<dbReference type="GO" id="GO:0005737">
    <property type="term" value="C:cytoplasm"/>
    <property type="evidence" value="ECO:0007669"/>
    <property type="project" value="UniProtKB-SubCell"/>
</dbReference>
<evidence type="ECO:0000256" key="5">
    <source>
        <dbReference type="ARBA" id="ARBA00022898"/>
    </source>
</evidence>
<keyword evidence="7 8" id="KW-0627">Porphyrin biosynthesis</keyword>
<dbReference type="InterPro" id="IPR005814">
    <property type="entry name" value="Aminotrans_3"/>
</dbReference>
<reference evidence="9 10" key="1">
    <citation type="submission" date="2019-01" db="EMBL/GenBank/DDBJ databases">
        <title>Blautia sp. nov. KGMB01111 isolated human feces.</title>
        <authorList>
            <person name="Park J.-E."/>
            <person name="Kim J.-S."/>
            <person name="Park S.-H."/>
        </authorList>
    </citation>
    <scope>NUCLEOTIDE SEQUENCE [LARGE SCALE GENOMIC DNA]</scope>
    <source>
        <strain evidence="9 10">KGMB01111</strain>
    </source>
</reference>
<comment type="catalytic activity">
    <reaction evidence="1 8">
        <text>(S)-4-amino-5-oxopentanoate = 5-aminolevulinate</text>
        <dbReference type="Rhea" id="RHEA:14265"/>
        <dbReference type="ChEBI" id="CHEBI:57501"/>
        <dbReference type="ChEBI" id="CHEBI:356416"/>
        <dbReference type="EC" id="5.4.3.8"/>
    </reaction>
</comment>
<dbReference type="PANTHER" id="PTHR43713">
    <property type="entry name" value="GLUTAMATE-1-SEMIALDEHYDE 2,1-AMINOMUTASE"/>
    <property type="match status" value="1"/>
</dbReference>